<accession>A0A917EGV1</accession>
<evidence type="ECO:0000256" key="3">
    <source>
        <dbReference type="ARBA" id="ARBA00022576"/>
    </source>
</evidence>
<proteinExistence type="inferred from homology"/>
<evidence type="ECO:0000256" key="10">
    <source>
        <dbReference type="PROSITE-ProRule" id="PRU00703"/>
    </source>
</evidence>
<evidence type="ECO:0000256" key="11">
    <source>
        <dbReference type="RuleBase" id="RU004508"/>
    </source>
</evidence>
<comment type="similarity">
    <text evidence="6 11">Belongs to the DegT/DnrJ/EryC1 family.</text>
</comment>
<dbReference type="GO" id="GO:0102933">
    <property type="term" value="F:GDP-4-dehydro-6-deoxy-D-mannose-4-aminotransferase activity"/>
    <property type="evidence" value="ECO:0007669"/>
    <property type="project" value="UniProtKB-EC"/>
</dbReference>
<name>A0A917EGV1_9RHOB</name>
<dbReference type="InterPro" id="IPR000653">
    <property type="entry name" value="DegT/StrS_aminotransferase"/>
</dbReference>
<dbReference type="AlphaFoldDB" id="A0A917EGV1"/>
<dbReference type="InterPro" id="IPR015422">
    <property type="entry name" value="PyrdxlP-dep_Trfase_small"/>
</dbReference>
<dbReference type="FunFam" id="3.40.640.10:FF:000090">
    <property type="entry name" value="Pyridoxal phosphate-dependent aminotransferase"/>
    <property type="match status" value="1"/>
</dbReference>
<dbReference type="SMART" id="SM00116">
    <property type="entry name" value="CBS"/>
    <property type="match status" value="2"/>
</dbReference>
<dbReference type="EMBL" id="BMKN01000001">
    <property type="protein sequence ID" value="GGE39576.1"/>
    <property type="molecule type" value="Genomic_DNA"/>
</dbReference>
<evidence type="ECO:0000256" key="7">
    <source>
        <dbReference type="ARBA" id="ARBA00051587"/>
    </source>
</evidence>
<reference evidence="13" key="2">
    <citation type="submission" date="2020-09" db="EMBL/GenBank/DDBJ databases">
        <authorList>
            <person name="Sun Q."/>
            <person name="Zhou Y."/>
        </authorList>
    </citation>
    <scope>NUCLEOTIDE SEQUENCE</scope>
    <source>
        <strain evidence="13">CGMCC 1.16012</strain>
    </source>
</reference>
<dbReference type="PROSITE" id="PS51371">
    <property type="entry name" value="CBS"/>
    <property type="match status" value="1"/>
</dbReference>
<dbReference type="CDD" id="cd00616">
    <property type="entry name" value="AHBA_syn"/>
    <property type="match status" value="1"/>
</dbReference>
<dbReference type="GO" id="GO:0000271">
    <property type="term" value="P:polysaccharide biosynthetic process"/>
    <property type="evidence" value="ECO:0007669"/>
    <property type="project" value="TreeGrafter"/>
</dbReference>
<dbReference type="Pfam" id="PF00571">
    <property type="entry name" value="CBS"/>
    <property type="match status" value="1"/>
</dbReference>
<protein>
    <recommendedName>
        <fullName evidence="9">GDP-perosamine synthase</fullName>
        <ecNumber evidence="8">2.6.1.102</ecNumber>
    </recommendedName>
</protein>
<dbReference type="Gene3D" id="3.90.1150.10">
    <property type="entry name" value="Aspartate Aminotransferase, domain 1"/>
    <property type="match status" value="1"/>
</dbReference>
<keyword evidence="3" id="KW-0032">Aminotransferase</keyword>
<evidence type="ECO:0000256" key="1">
    <source>
        <dbReference type="ARBA" id="ARBA00001933"/>
    </source>
</evidence>
<dbReference type="PANTHER" id="PTHR30244">
    <property type="entry name" value="TRANSAMINASE"/>
    <property type="match status" value="1"/>
</dbReference>
<comment type="cofactor">
    <cofactor evidence="1">
        <name>pyridoxal 5'-phosphate</name>
        <dbReference type="ChEBI" id="CHEBI:597326"/>
    </cofactor>
</comment>
<evidence type="ECO:0000313" key="14">
    <source>
        <dbReference type="Proteomes" id="UP000606730"/>
    </source>
</evidence>
<evidence type="ECO:0000256" key="9">
    <source>
        <dbReference type="ARBA" id="ARBA00074221"/>
    </source>
</evidence>
<keyword evidence="10" id="KW-0129">CBS domain</keyword>
<evidence type="ECO:0000256" key="5">
    <source>
        <dbReference type="ARBA" id="ARBA00022898"/>
    </source>
</evidence>
<dbReference type="InterPro" id="IPR000644">
    <property type="entry name" value="CBS_dom"/>
</dbReference>
<evidence type="ECO:0000256" key="6">
    <source>
        <dbReference type="ARBA" id="ARBA00037999"/>
    </source>
</evidence>
<keyword evidence="4" id="KW-0808">Transferase</keyword>
<sequence length="513" mass="55534">MGLLLTPLQHVCQLSGKEMAKTELVEQLVIAESSRISEVLEVLNQTGHRTVLVVDHAGRLSGVITDGDLRRALLRGAGLSDPATVAANRNFVSLPSDSDPEIVQQHLSNRIMLVPLIDQEGRPVDFATQKAVGFVPAAEPVLGHNEINYVLDCVQSGWISSQGSYVSAFENGFAKYVDCPNALSVSNGTVALQLALAALGVGPGDEVIVPDLTFAASINAVIHTGATPVLVDVLQDEMTLDVAAAEEAITPATRAIMPVHLYGQMCEMGQVTELAAQHELYVIEDAAEALGSRWRGQHAGTIGDAGTFSFFGNKLITTGEGGMVVFKEPEVAARARMLRDHGMDPSQRYWHLDVGFNFRMTNLQAAIGVAQLERIDDLLSAKHQLAAKYSERLSDLSNQLILPEAAPDTDHSFWCYVVRLKVQDSEIALKLIEFMKARDIDVRPVFFPLHRMPPYSDVRRVGRLTGSSGSSDLGIVLPSSPKLTDPQIAHVCDTLRAGLDVIGVEQLLRQNAL</sequence>
<dbReference type="SUPFAM" id="SSF53383">
    <property type="entry name" value="PLP-dependent transferases"/>
    <property type="match status" value="1"/>
</dbReference>
<dbReference type="SUPFAM" id="SSF54631">
    <property type="entry name" value="CBS-domain pair"/>
    <property type="match status" value="1"/>
</dbReference>
<dbReference type="GO" id="GO:0030170">
    <property type="term" value="F:pyridoxal phosphate binding"/>
    <property type="evidence" value="ECO:0007669"/>
    <property type="project" value="TreeGrafter"/>
</dbReference>
<reference evidence="13" key="1">
    <citation type="journal article" date="2014" name="Int. J. Syst. Evol. Microbiol.">
        <title>Complete genome sequence of Corynebacterium casei LMG S-19264T (=DSM 44701T), isolated from a smear-ripened cheese.</title>
        <authorList>
            <consortium name="US DOE Joint Genome Institute (JGI-PGF)"/>
            <person name="Walter F."/>
            <person name="Albersmeier A."/>
            <person name="Kalinowski J."/>
            <person name="Ruckert C."/>
        </authorList>
    </citation>
    <scope>NUCLEOTIDE SEQUENCE</scope>
    <source>
        <strain evidence="13">CGMCC 1.16012</strain>
    </source>
</reference>
<organism evidence="13 14">
    <name type="scientific">Actibacterium pelagium</name>
    <dbReference type="NCBI Taxonomy" id="2029103"/>
    <lineage>
        <taxon>Bacteria</taxon>
        <taxon>Pseudomonadati</taxon>
        <taxon>Pseudomonadota</taxon>
        <taxon>Alphaproteobacteria</taxon>
        <taxon>Rhodobacterales</taxon>
        <taxon>Roseobacteraceae</taxon>
        <taxon>Actibacterium</taxon>
    </lineage>
</organism>
<evidence type="ECO:0000256" key="2">
    <source>
        <dbReference type="ARBA" id="ARBA00005125"/>
    </source>
</evidence>
<feature type="domain" description="CBS" evidence="12">
    <location>
        <begin position="19"/>
        <end position="79"/>
    </location>
</feature>
<comment type="caution">
    <text evidence="13">The sequence shown here is derived from an EMBL/GenBank/DDBJ whole genome shotgun (WGS) entry which is preliminary data.</text>
</comment>
<dbReference type="Gene3D" id="3.90.1280.20">
    <property type="match status" value="1"/>
</dbReference>
<evidence type="ECO:0000256" key="8">
    <source>
        <dbReference type="ARBA" id="ARBA00066317"/>
    </source>
</evidence>
<comment type="catalytic activity">
    <reaction evidence="7">
        <text>GDP-alpha-D-perosamine + 2-oxoglutarate = GDP-4-dehydro-alpha-D-rhamnose + L-glutamate</text>
        <dbReference type="Rhea" id="RHEA:36779"/>
        <dbReference type="ChEBI" id="CHEBI:16810"/>
        <dbReference type="ChEBI" id="CHEBI:29985"/>
        <dbReference type="ChEBI" id="CHEBI:57964"/>
        <dbReference type="ChEBI" id="CHEBI:73996"/>
        <dbReference type="EC" id="2.6.1.102"/>
    </reaction>
</comment>
<dbReference type="PANTHER" id="PTHR30244:SF34">
    <property type="entry name" value="DTDP-4-AMINO-4,6-DIDEOXYGALACTOSE TRANSAMINASE"/>
    <property type="match status" value="1"/>
</dbReference>
<keyword evidence="14" id="KW-1185">Reference proteome</keyword>
<dbReference type="Proteomes" id="UP000606730">
    <property type="component" value="Unassembled WGS sequence"/>
</dbReference>
<evidence type="ECO:0000259" key="12">
    <source>
        <dbReference type="PROSITE" id="PS51371"/>
    </source>
</evidence>
<dbReference type="InterPro" id="IPR046342">
    <property type="entry name" value="CBS_dom_sf"/>
</dbReference>
<dbReference type="InterPro" id="IPR015421">
    <property type="entry name" value="PyrdxlP-dep_Trfase_major"/>
</dbReference>
<evidence type="ECO:0000256" key="4">
    <source>
        <dbReference type="ARBA" id="ARBA00022679"/>
    </source>
</evidence>
<dbReference type="EC" id="2.6.1.102" evidence="8"/>
<dbReference type="Gene3D" id="3.40.640.10">
    <property type="entry name" value="Type I PLP-dependent aspartate aminotransferase-like (Major domain)"/>
    <property type="match status" value="1"/>
</dbReference>
<gene>
    <name evidence="13" type="ORF">GCM10011517_04100</name>
</gene>
<comment type="pathway">
    <text evidence="2">Bacterial outer membrane biogenesis; LPS O-antigen biosynthesis.</text>
</comment>
<evidence type="ECO:0000313" key="13">
    <source>
        <dbReference type="EMBL" id="GGE39576.1"/>
    </source>
</evidence>
<dbReference type="Pfam" id="PF01041">
    <property type="entry name" value="DegT_DnrJ_EryC1"/>
    <property type="match status" value="1"/>
</dbReference>
<keyword evidence="5 11" id="KW-0663">Pyridoxal phosphate</keyword>
<dbReference type="InterPro" id="IPR015424">
    <property type="entry name" value="PyrdxlP-dep_Trfase"/>
</dbReference>